<dbReference type="OrthoDB" id="9782387at2"/>
<dbReference type="GO" id="GO:0046872">
    <property type="term" value="F:metal ion binding"/>
    <property type="evidence" value="ECO:0007669"/>
    <property type="project" value="UniProtKB-KW"/>
</dbReference>
<keyword evidence="4" id="KW-0949">S-adenosyl-L-methionine</keyword>
<dbReference type="AlphaFoldDB" id="A0A564SVK3"/>
<name>A0A564SVK3_STRCV</name>
<dbReference type="GO" id="GO:0051539">
    <property type="term" value="F:4 iron, 4 sulfur cluster binding"/>
    <property type="evidence" value="ECO:0007669"/>
    <property type="project" value="UniProtKB-KW"/>
</dbReference>
<evidence type="ECO:0000313" key="10">
    <source>
        <dbReference type="EMBL" id="VUW99246.1"/>
    </source>
</evidence>
<dbReference type="PROSITE" id="PS51918">
    <property type="entry name" value="RADICAL_SAM"/>
    <property type="match status" value="1"/>
</dbReference>
<dbReference type="InterPro" id="IPR001989">
    <property type="entry name" value="Radical_activat_CS"/>
</dbReference>
<dbReference type="PIRSF" id="PIRSF000371">
    <property type="entry name" value="PFL_act_enz"/>
    <property type="match status" value="1"/>
</dbReference>
<dbReference type="GO" id="GO:0016491">
    <property type="term" value="F:oxidoreductase activity"/>
    <property type="evidence" value="ECO:0007669"/>
    <property type="project" value="UniProtKB-KW"/>
</dbReference>
<dbReference type="NCBIfam" id="TIGR02494">
    <property type="entry name" value="PFLE_PFLC"/>
    <property type="match status" value="1"/>
</dbReference>
<gene>
    <name evidence="10" type="primary">hpdA</name>
    <name evidence="10" type="ORF">SCSS39_00950</name>
</gene>
<dbReference type="EMBL" id="CABHMZ010000013">
    <property type="protein sequence ID" value="VUW99246.1"/>
    <property type="molecule type" value="Genomic_DNA"/>
</dbReference>
<dbReference type="InterPro" id="IPR012839">
    <property type="entry name" value="Organic_radical_activase"/>
</dbReference>
<dbReference type="PANTHER" id="PTHR30352">
    <property type="entry name" value="PYRUVATE FORMATE-LYASE-ACTIVATING ENZYME"/>
    <property type="match status" value="1"/>
</dbReference>
<keyword evidence="5" id="KW-0479">Metal-binding</keyword>
<comment type="cofactor">
    <cofactor evidence="1">
        <name>[4Fe-4S] cluster</name>
        <dbReference type="ChEBI" id="CHEBI:49883"/>
    </cofactor>
</comment>
<evidence type="ECO:0000256" key="6">
    <source>
        <dbReference type="ARBA" id="ARBA00023002"/>
    </source>
</evidence>
<dbReference type="SFLD" id="SFLDG01066">
    <property type="entry name" value="organic_radical-activating_enz"/>
    <property type="match status" value="1"/>
</dbReference>
<dbReference type="InterPro" id="IPR013785">
    <property type="entry name" value="Aldolase_TIM"/>
</dbReference>
<keyword evidence="8" id="KW-0411">Iron-sulfur</keyword>
<dbReference type="SFLD" id="SFLDS00029">
    <property type="entry name" value="Radical_SAM"/>
    <property type="match status" value="1"/>
</dbReference>
<dbReference type="Gene3D" id="3.20.20.70">
    <property type="entry name" value="Aldolase class I"/>
    <property type="match status" value="1"/>
</dbReference>
<evidence type="ECO:0000256" key="1">
    <source>
        <dbReference type="ARBA" id="ARBA00001966"/>
    </source>
</evidence>
<dbReference type="PROSITE" id="PS01087">
    <property type="entry name" value="RADICAL_ACTIVATING"/>
    <property type="match status" value="1"/>
</dbReference>
<organism evidence="10 11">
    <name type="scientific">Streptococcus constellatus</name>
    <dbReference type="NCBI Taxonomy" id="76860"/>
    <lineage>
        <taxon>Bacteria</taxon>
        <taxon>Bacillati</taxon>
        <taxon>Bacillota</taxon>
        <taxon>Bacilli</taxon>
        <taxon>Lactobacillales</taxon>
        <taxon>Streptococcaceae</taxon>
        <taxon>Streptococcus</taxon>
        <taxon>Streptococcus anginosus group</taxon>
    </lineage>
</organism>
<evidence type="ECO:0000259" key="9">
    <source>
        <dbReference type="PROSITE" id="PS51918"/>
    </source>
</evidence>
<evidence type="ECO:0000256" key="7">
    <source>
        <dbReference type="ARBA" id="ARBA00023004"/>
    </source>
</evidence>
<protein>
    <submittedName>
        <fullName evidence="10">4-hydroxyphenylacetate decarboxylase activating enzyme</fullName>
        <ecNumber evidence="10">1.97.1.-</ecNumber>
    </submittedName>
</protein>
<evidence type="ECO:0000256" key="2">
    <source>
        <dbReference type="ARBA" id="ARBA00009777"/>
    </source>
</evidence>
<feature type="domain" description="Radical SAM core" evidence="9">
    <location>
        <begin position="17"/>
        <end position="255"/>
    </location>
</feature>
<evidence type="ECO:0000313" key="11">
    <source>
        <dbReference type="Proteomes" id="UP000385544"/>
    </source>
</evidence>
<reference evidence="10 11" key="1">
    <citation type="submission" date="2019-07" db="EMBL/GenBank/DDBJ databases">
        <authorList>
            <person name="Hibberd C M."/>
            <person name="Gehrig L. J."/>
            <person name="Chang H.-W."/>
            <person name="Venkatesh S."/>
        </authorList>
    </citation>
    <scope>NUCLEOTIDE SEQUENCE [LARGE SCALE GENOMIC DNA]</scope>
    <source>
        <strain evidence="10">Streptococcus_constellatus_SS_Bg39</strain>
    </source>
</reference>
<evidence type="ECO:0000256" key="3">
    <source>
        <dbReference type="ARBA" id="ARBA00022485"/>
    </source>
</evidence>
<evidence type="ECO:0000256" key="4">
    <source>
        <dbReference type="ARBA" id="ARBA00022691"/>
    </source>
</evidence>
<keyword evidence="3" id="KW-0004">4Fe-4S</keyword>
<comment type="similarity">
    <text evidence="2">Belongs to the organic radical-activating enzymes family.</text>
</comment>
<keyword evidence="7" id="KW-0408">Iron</keyword>
<dbReference type="InterPro" id="IPR058240">
    <property type="entry name" value="rSAM_sf"/>
</dbReference>
<dbReference type="CDD" id="cd01335">
    <property type="entry name" value="Radical_SAM"/>
    <property type="match status" value="1"/>
</dbReference>
<keyword evidence="6 10" id="KW-0560">Oxidoreductase</keyword>
<proteinExistence type="inferred from homology"/>
<dbReference type="InterPro" id="IPR034457">
    <property type="entry name" value="Organic_radical-activating"/>
</dbReference>
<dbReference type="RefSeq" id="WP_144208871.1">
    <property type="nucleotide sequence ID" value="NZ_CABHMZ010000013.1"/>
</dbReference>
<evidence type="ECO:0000256" key="8">
    <source>
        <dbReference type="ARBA" id="ARBA00023014"/>
    </source>
</evidence>
<dbReference type="PANTHER" id="PTHR30352:SF4">
    <property type="entry name" value="PYRUVATE FORMATE-LYASE 2-ACTIVATING ENZYME"/>
    <property type="match status" value="1"/>
</dbReference>
<dbReference type="SUPFAM" id="SSF102114">
    <property type="entry name" value="Radical SAM enzymes"/>
    <property type="match status" value="1"/>
</dbReference>
<dbReference type="Proteomes" id="UP000385544">
    <property type="component" value="Unassembled WGS sequence"/>
</dbReference>
<dbReference type="InterPro" id="IPR007197">
    <property type="entry name" value="rSAM"/>
</dbReference>
<dbReference type="EC" id="1.97.1.-" evidence="10"/>
<accession>A0A564SVK3</accession>
<sequence length="258" mass="29910">MAQDKGIIFNIQHFSIHDGPGIRTTVFLKGCPLRCPWCSNPESQRKRPEPMLDATSKEKIIMGEERSVEEIINEVMKDIDFYEESGGGMTLSGGEIFAQFEFAKAILKAAKKRGIHTAIETTAFAEHEKFVDLIQYVDFIYTDLKHYNTLRHHKVTGVNNHLIIKNIHYAFSIGKEIVLRIPVIPKFNDSLEDAEHFATLFNELKINQVQLLPFHQFGENKYKLLGRKYEMENVKALHPEDLLDYQEIFLNHQIHCYF</sequence>
<evidence type="ECO:0000256" key="5">
    <source>
        <dbReference type="ARBA" id="ARBA00022723"/>
    </source>
</evidence>
<dbReference type="Pfam" id="PF04055">
    <property type="entry name" value="Radical_SAM"/>
    <property type="match status" value="1"/>
</dbReference>